<dbReference type="OrthoDB" id="747541at2"/>
<feature type="domain" description="DUF4007" evidence="1">
    <location>
        <begin position="10"/>
        <end position="298"/>
    </location>
</feature>
<dbReference type="Pfam" id="PF13182">
    <property type="entry name" value="DUF4007"/>
    <property type="match status" value="1"/>
</dbReference>
<evidence type="ECO:0000259" key="1">
    <source>
        <dbReference type="Pfam" id="PF13182"/>
    </source>
</evidence>
<dbReference type="RefSeq" id="WP_101519039.1">
    <property type="nucleotide sequence ID" value="NZ_PKUS01000042.1"/>
</dbReference>
<name>A0A2N5WXG5_9GAMM</name>
<dbReference type="EMBL" id="PKUS01000042">
    <property type="protein sequence ID" value="PLW66918.1"/>
    <property type="molecule type" value="Genomic_DNA"/>
</dbReference>
<accession>A0A2N5WXG5</accession>
<comment type="caution">
    <text evidence="2">The sequence shown here is derived from an EMBL/GenBank/DDBJ whole genome shotgun (WGS) entry which is preliminary data.</text>
</comment>
<reference evidence="2 3" key="1">
    <citation type="submission" date="2018-01" db="EMBL/GenBank/DDBJ databases">
        <title>The draft genome sequence of Halioglobus lutimaris HF004.</title>
        <authorList>
            <person name="Du Z.-J."/>
            <person name="Shi M.-J."/>
        </authorList>
    </citation>
    <scope>NUCLEOTIDE SEQUENCE [LARGE SCALE GENOMIC DNA]</scope>
    <source>
        <strain evidence="2 3">HF004</strain>
    </source>
</reference>
<proteinExistence type="predicted"/>
<gene>
    <name evidence="2" type="ORF">C0039_19490</name>
</gene>
<evidence type="ECO:0000313" key="3">
    <source>
        <dbReference type="Proteomes" id="UP000235005"/>
    </source>
</evidence>
<dbReference type="InterPro" id="IPR025248">
    <property type="entry name" value="DUF4007"/>
</dbReference>
<dbReference type="Proteomes" id="UP000235005">
    <property type="component" value="Unassembled WGS sequence"/>
</dbReference>
<evidence type="ECO:0000313" key="2">
    <source>
        <dbReference type="EMBL" id="PLW66918.1"/>
    </source>
</evidence>
<organism evidence="2 3">
    <name type="scientific">Pseudohalioglobus lutimaris</name>
    <dbReference type="NCBI Taxonomy" id="1737061"/>
    <lineage>
        <taxon>Bacteria</taxon>
        <taxon>Pseudomonadati</taxon>
        <taxon>Pseudomonadota</taxon>
        <taxon>Gammaproteobacteria</taxon>
        <taxon>Cellvibrionales</taxon>
        <taxon>Halieaceae</taxon>
        <taxon>Pseudohalioglobus</taxon>
    </lineage>
</organism>
<protein>
    <submittedName>
        <fullName evidence="2">DUF4007 domain-containing protein</fullName>
    </submittedName>
</protein>
<keyword evidence="3" id="KW-1185">Reference proteome</keyword>
<dbReference type="AlphaFoldDB" id="A0A2N5WXG5"/>
<sequence>MKFVNNKVAFGRHQTFAVRYGWLSKGFQAVKSNPDILRKDDAVAELGVGKNMVESIGYWLRAFQLVEPNSFKVTQLGTDLFSRNKGYDPYLEDEATIWLLHWLLVSNPEQATAWYWFFNRYHKPEFTAQEIQTALSDFVNDQVKDIKRPAVSTLKSDASLIPRMYTQSKLHKHMPIEEALDSPLAMLRLVTQMVGERGFQSKPGPRPGLPIGVIGYAITQLFAAKGTDIIPIEDLMYSRDEFPAIGAVFRLTEVDLLTKLEKLTEYIPAVFQINETAGIHQLYLMKTIDPMEYLHMHYSCSKQGEAA</sequence>